<reference evidence="1 2" key="1">
    <citation type="journal article" date="2022" name="Front. Cell. Infect. Microbiol.">
        <title>The Genomes of Two Strains of Taenia crassiceps the Animal Model for the Study of Human Cysticercosis.</title>
        <authorList>
            <person name="Bobes R.J."/>
            <person name="Estrada K."/>
            <person name="Rios-Valencia D.G."/>
            <person name="Calderon-Gallegos A."/>
            <person name="de la Torre P."/>
            <person name="Carrero J.C."/>
            <person name="Sanchez-Flores A."/>
            <person name="Laclette J.P."/>
        </authorList>
    </citation>
    <scope>NUCLEOTIDE SEQUENCE [LARGE SCALE GENOMIC DNA]</scope>
    <source>
        <strain evidence="1">WFUcys</strain>
    </source>
</reference>
<organism evidence="1 2">
    <name type="scientific">Taenia crassiceps</name>
    <dbReference type="NCBI Taxonomy" id="6207"/>
    <lineage>
        <taxon>Eukaryota</taxon>
        <taxon>Metazoa</taxon>
        <taxon>Spiralia</taxon>
        <taxon>Lophotrochozoa</taxon>
        <taxon>Platyhelminthes</taxon>
        <taxon>Cestoda</taxon>
        <taxon>Eucestoda</taxon>
        <taxon>Cyclophyllidea</taxon>
        <taxon>Taeniidae</taxon>
        <taxon>Taenia</taxon>
    </lineage>
</organism>
<protein>
    <submittedName>
        <fullName evidence="1">Uncharacterized protein</fullName>
    </submittedName>
</protein>
<dbReference type="EMBL" id="JAKROA010000003">
    <property type="protein sequence ID" value="KAL5109069.1"/>
    <property type="molecule type" value="Genomic_DNA"/>
</dbReference>
<keyword evidence="2" id="KW-1185">Reference proteome</keyword>
<accession>A0ABR4QHE9</accession>
<comment type="caution">
    <text evidence="1">The sequence shown here is derived from an EMBL/GenBank/DDBJ whole genome shotgun (WGS) entry which is preliminary data.</text>
</comment>
<proteinExistence type="predicted"/>
<evidence type="ECO:0000313" key="1">
    <source>
        <dbReference type="EMBL" id="KAL5109069.1"/>
    </source>
</evidence>
<dbReference type="Proteomes" id="UP001651158">
    <property type="component" value="Unassembled WGS sequence"/>
</dbReference>
<gene>
    <name evidence="1" type="ORF">TcWFU_006354</name>
</gene>
<evidence type="ECO:0000313" key="2">
    <source>
        <dbReference type="Proteomes" id="UP001651158"/>
    </source>
</evidence>
<name>A0ABR4QHE9_9CEST</name>
<sequence>MSRSAWLDKRLCEVILKQTSLSEDDACEMVRYHSLQTDLFNQCSSEFASLMTKRPFHCLVLGPAVDAIGFLDRFYATLIRLVDIKSQSVSCSRPEGLLGNGIPIRIPVEDDTASGDLLIEVSTLHARFKVDRERQSSRVNDSFIVASGNLTGLANSMIEANDFIFYLVNAHQSHIDWDEIRYELAIVSQSLSTNQTLVVIGVCEASNNEDETFACASAIARNLGGLERGPLSVADITGLSKKT</sequence>